<dbReference type="InterPro" id="IPR001750">
    <property type="entry name" value="ND/Mrp_TM"/>
</dbReference>
<feature type="domain" description="NADH:quinone oxidoreductase/Mrp antiporter transmembrane" evidence="7">
    <location>
        <begin position="117"/>
        <end position="411"/>
    </location>
</feature>
<evidence type="ECO:0000256" key="5">
    <source>
        <dbReference type="HAMAP-Rule" id="MF_00445"/>
    </source>
</evidence>
<accession>A0ABM7Y400</accession>
<dbReference type="NCBIfam" id="TIGR01770">
    <property type="entry name" value="NDH_I_N"/>
    <property type="match status" value="1"/>
</dbReference>
<evidence type="ECO:0000256" key="1">
    <source>
        <dbReference type="ARBA" id="ARBA00004127"/>
    </source>
</evidence>
<comment type="catalytic activity">
    <reaction evidence="5">
        <text>a quinone + NADH + 5 H(+)(in) = a quinol + NAD(+) + 4 H(+)(out)</text>
        <dbReference type="Rhea" id="RHEA:57888"/>
        <dbReference type="ChEBI" id="CHEBI:15378"/>
        <dbReference type="ChEBI" id="CHEBI:24646"/>
        <dbReference type="ChEBI" id="CHEBI:57540"/>
        <dbReference type="ChEBI" id="CHEBI:57945"/>
        <dbReference type="ChEBI" id="CHEBI:132124"/>
    </reaction>
</comment>
<dbReference type="Proteomes" id="UP000831327">
    <property type="component" value="Chromosome"/>
</dbReference>
<keyword evidence="4 5" id="KW-0472">Membrane</keyword>
<comment type="similarity">
    <text evidence="5">Belongs to the complex I subunit 2 family.</text>
</comment>
<feature type="transmembrane region" description="Helical" evidence="5">
    <location>
        <begin position="73"/>
        <end position="91"/>
    </location>
</feature>
<dbReference type="PANTHER" id="PTHR22773">
    <property type="entry name" value="NADH DEHYDROGENASE"/>
    <property type="match status" value="1"/>
</dbReference>
<keyword evidence="5" id="KW-0830">Ubiquinone</keyword>
<feature type="transmembrane region" description="Helical" evidence="5">
    <location>
        <begin position="32"/>
        <end position="53"/>
    </location>
</feature>
<keyword evidence="5" id="KW-0813">Transport</keyword>
<proteinExistence type="inferred from homology"/>
<comment type="subcellular location">
    <subcellularLocation>
        <location evidence="5">Cell membrane</location>
        <topology evidence="5">Multi-pass membrane protein</topology>
    </subcellularLocation>
    <subcellularLocation>
        <location evidence="1">Endomembrane system</location>
        <topology evidence="1">Multi-pass membrane protein</topology>
    </subcellularLocation>
    <subcellularLocation>
        <location evidence="6">Membrane</location>
        <topology evidence="6">Multi-pass membrane protein</topology>
    </subcellularLocation>
</comment>
<dbReference type="EC" id="7.1.1.-" evidence="5"/>
<keyword evidence="5" id="KW-0874">Quinone</keyword>
<evidence type="ECO:0000256" key="6">
    <source>
        <dbReference type="RuleBase" id="RU000320"/>
    </source>
</evidence>
<feature type="transmembrane region" description="Helical" evidence="5">
    <location>
        <begin position="98"/>
        <end position="115"/>
    </location>
</feature>
<feature type="transmembrane region" description="Helical" evidence="5">
    <location>
        <begin position="196"/>
        <end position="221"/>
    </location>
</feature>
<keyword evidence="2 5" id="KW-0812">Transmembrane</keyword>
<feature type="transmembrane region" description="Helical" evidence="5">
    <location>
        <begin position="318"/>
        <end position="340"/>
    </location>
</feature>
<evidence type="ECO:0000256" key="4">
    <source>
        <dbReference type="ARBA" id="ARBA00023136"/>
    </source>
</evidence>
<keyword evidence="5" id="KW-1278">Translocase</keyword>
<comment type="function">
    <text evidence="5">NDH-1 shuttles electrons from NADH, via FMN and iron-sulfur (Fe-S) centers, to quinones in the respiratory chain. The immediate electron acceptor for the enzyme in this species is believed to be ubiquinone. Couples the redox reaction to proton translocation (for every two electrons transferred, four hydrogen ions are translocated across the cytoplasmic membrane), and thus conserves the redox energy in a proton gradient.</text>
</comment>
<name>A0ABM7Y400_9PROT</name>
<gene>
    <name evidence="5 8" type="primary">nuoN</name>
    <name evidence="8" type="ORF">Rmf_25020</name>
</gene>
<evidence type="ECO:0000256" key="2">
    <source>
        <dbReference type="ARBA" id="ARBA00022692"/>
    </source>
</evidence>
<protein>
    <recommendedName>
        <fullName evidence="5">NADH-quinone oxidoreductase subunit N</fullName>
        <ecNumber evidence="5">7.1.1.-</ecNumber>
    </recommendedName>
    <alternativeName>
        <fullName evidence="5">NADH dehydrogenase I subunit N</fullName>
    </alternativeName>
    <alternativeName>
        <fullName evidence="5">NDH-1 subunit N</fullName>
    </alternativeName>
</protein>
<keyword evidence="5" id="KW-0520">NAD</keyword>
<keyword evidence="9" id="KW-1185">Reference proteome</keyword>
<dbReference type="NCBIfam" id="NF004440">
    <property type="entry name" value="PRK05777.1-3"/>
    <property type="match status" value="1"/>
</dbReference>
<feature type="transmembrane region" description="Helical" evidence="5">
    <location>
        <begin position="361"/>
        <end position="384"/>
    </location>
</feature>
<feature type="transmembrane region" description="Helical" evidence="5">
    <location>
        <begin position="6"/>
        <end position="25"/>
    </location>
</feature>
<feature type="transmembrane region" description="Helical" evidence="5">
    <location>
        <begin position="264"/>
        <end position="285"/>
    </location>
</feature>
<evidence type="ECO:0000313" key="9">
    <source>
        <dbReference type="Proteomes" id="UP000831327"/>
    </source>
</evidence>
<comment type="subunit">
    <text evidence="5">NDH-1 is composed of 14 different subunits. Subunits NuoA, H, J, K, L, M, N constitute the membrane sector of the complex.</text>
</comment>
<dbReference type="EMBL" id="AP025637">
    <property type="protein sequence ID" value="BDG72573.1"/>
    <property type="molecule type" value="Genomic_DNA"/>
</dbReference>
<dbReference type="Pfam" id="PF00361">
    <property type="entry name" value="Proton_antipo_M"/>
    <property type="match status" value="1"/>
</dbReference>
<dbReference type="HAMAP" id="MF_00445">
    <property type="entry name" value="NDH1_NuoN_1"/>
    <property type="match status" value="1"/>
</dbReference>
<feature type="transmembrane region" description="Helical" evidence="5">
    <location>
        <begin position="292"/>
        <end position="312"/>
    </location>
</feature>
<feature type="transmembrane region" description="Helical" evidence="5">
    <location>
        <begin position="438"/>
        <end position="457"/>
    </location>
</feature>
<organism evidence="8 9">
    <name type="scientific">Roseomonas fluvialis</name>
    <dbReference type="NCBI Taxonomy" id="1750527"/>
    <lineage>
        <taxon>Bacteria</taxon>
        <taxon>Pseudomonadati</taxon>
        <taxon>Pseudomonadota</taxon>
        <taxon>Alphaproteobacteria</taxon>
        <taxon>Acetobacterales</taxon>
        <taxon>Roseomonadaceae</taxon>
        <taxon>Roseomonas</taxon>
    </lineage>
</organism>
<evidence type="ECO:0000313" key="8">
    <source>
        <dbReference type="EMBL" id="BDG72573.1"/>
    </source>
</evidence>
<keyword evidence="5" id="KW-1003">Cell membrane</keyword>
<evidence type="ECO:0000256" key="3">
    <source>
        <dbReference type="ARBA" id="ARBA00022989"/>
    </source>
</evidence>
<feature type="transmembrane region" description="Helical" evidence="5">
    <location>
        <begin position="396"/>
        <end position="417"/>
    </location>
</feature>
<feature type="transmembrane region" description="Helical" evidence="5">
    <location>
        <begin position="233"/>
        <end position="252"/>
    </location>
</feature>
<dbReference type="InterPro" id="IPR010096">
    <property type="entry name" value="NADH-Q_OxRdtase_suN/2"/>
</dbReference>
<feature type="transmembrane region" description="Helical" evidence="5">
    <location>
        <begin position="152"/>
        <end position="176"/>
    </location>
</feature>
<dbReference type="RefSeq" id="WP_244459952.1">
    <property type="nucleotide sequence ID" value="NZ_AP025637.1"/>
</dbReference>
<keyword evidence="3 5" id="KW-1133">Transmembrane helix</keyword>
<feature type="transmembrane region" description="Helical" evidence="5">
    <location>
        <begin position="121"/>
        <end position="140"/>
    </location>
</feature>
<evidence type="ECO:0000259" key="7">
    <source>
        <dbReference type="Pfam" id="PF00361"/>
    </source>
</evidence>
<sequence length="474" mass="49643">MNWTLALPELVLALSGLAILGIGVLPKRNTFFPCAMAVVGAFLLTAVVALGVPEGTAFGGQIAADAFSRFAKVLILLGAAAGVVLSIDFNAREGLDRFEYPVLLLFATLGMMVMVSANDLMALYIGLELLSLSLYVVAAFNRDDERSAEAGLKYFVLGALASGLLLYGSSLVYGFTGTTNFDSIAIALSDPTKASSGLIVGLVFVMVGLAFKISAVPFHMWTPDVYEGAPTPVTAFFAAAPKVAAIALFARVLGGPFGDLAGQWQQVVVVISLLSMVLGAFAAIGQENIKRLMAYSSIGHVGFALVGLAAASEAGMRGLLVYMAIYLLMNLGAFAVLVAMRRQGRAVEQVKDLAGLAKTDLGMAVWMAIFMFSMAGIPPLAGFFGKMFVFKAAVDAGLWTLAIVGVLASVVSAFYYLRIVKVMFFDEQVGAALDPRPATVSLVMTASGLFTLLFFLYPAPLVAAAQAAVAALLG</sequence>
<reference evidence="8 9" key="1">
    <citation type="journal article" date="2016" name="Microbes Environ.">
        <title>Phylogenetically diverse aerobic anoxygenic phototrophic bacteria isolated from epilithic biofilms in Tama river, Japan.</title>
        <authorList>
            <person name="Hirose S."/>
            <person name="Matsuura K."/>
            <person name="Haruta S."/>
        </authorList>
    </citation>
    <scope>NUCLEOTIDE SEQUENCE [LARGE SCALE GENOMIC DNA]</scope>
    <source>
        <strain evidence="8 9">S08</strain>
    </source>
</reference>